<gene>
    <name evidence="2" type="primary">LOC105266656</name>
</gene>
<name>A0A9R1TZ92_9HYME</name>
<organism evidence="1 2">
    <name type="scientific">Fopius arisanus</name>
    <dbReference type="NCBI Taxonomy" id="64838"/>
    <lineage>
        <taxon>Eukaryota</taxon>
        <taxon>Metazoa</taxon>
        <taxon>Ecdysozoa</taxon>
        <taxon>Arthropoda</taxon>
        <taxon>Hexapoda</taxon>
        <taxon>Insecta</taxon>
        <taxon>Pterygota</taxon>
        <taxon>Neoptera</taxon>
        <taxon>Endopterygota</taxon>
        <taxon>Hymenoptera</taxon>
        <taxon>Apocrita</taxon>
        <taxon>Ichneumonoidea</taxon>
        <taxon>Braconidae</taxon>
        <taxon>Opiinae</taxon>
        <taxon>Fopius</taxon>
    </lineage>
</organism>
<dbReference type="KEGG" id="fas:105266656"/>
<evidence type="ECO:0000313" key="1">
    <source>
        <dbReference type="Proteomes" id="UP000694866"/>
    </source>
</evidence>
<keyword evidence="1" id="KW-1185">Reference proteome</keyword>
<dbReference type="AlphaFoldDB" id="A0A9R1TZ92"/>
<proteinExistence type="predicted"/>
<dbReference type="RefSeq" id="XP_011303296.1">
    <property type="nucleotide sequence ID" value="XM_011304994.1"/>
</dbReference>
<dbReference type="Proteomes" id="UP000694866">
    <property type="component" value="Unplaced"/>
</dbReference>
<evidence type="ECO:0000313" key="2">
    <source>
        <dbReference type="RefSeq" id="XP_011303296.1"/>
    </source>
</evidence>
<reference evidence="2" key="1">
    <citation type="submission" date="2025-08" db="UniProtKB">
        <authorList>
            <consortium name="RefSeq"/>
        </authorList>
    </citation>
    <scope>IDENTIFICATION</scope>
</reference>
<dbReference type="GeneID" id="105266656"/>
<sequence length="251" mass="28598">MRAVGRFTLYRDYENEAAIVVFHDAHLIKGWVQNHRFENLVKITNGSADFNEIFVLKDEYLSLDFRELTAWIPYTSVVIRLAHEDVSKGKRNAVMTTIANWNAVEMFYVIFDNAPVRINIIGIILPTDKESNSWVTSNIFQNETGNYLSPQSLIDLHAYYSDLTETISVLSYVPENVDINATNAAGQAARSQGQKTRVAIIRTEESPSTTAYKLSRLSSSSQHDGREECRDEAWNIIPRRSATWLKMAENE</sequence>
<dbReference type="OrthoDB" id="7695528at2759"/>
<protein>
    <submittedName>
        <fullName evidence="2">Uncharacterized protein</fullName>
    </submittedName>
</protein>
<accession>A0A9R1TZ92</accession>